<comment type="subcellular location">
    <subcellularLocation>
        <location evidence="1">Membrane</location>
        <topology evidence="1">Multi-pass membrane protein</topology>
    </subcellularLocation>
</comment>
<dbReference type="GO" id="GO:0016020">
    <property type="term" value="C:membrane"/>
    <property type="evidence" value="ECO:0007669"/>
    <property type="project" value="UniProtKB-SubCell"/>
</dbReference>
<feature type="transmembrane region" description="Helical" evidence="7">
    <location>
        <begin position="202"/>
        <end position="226"/>
    </location>
</feature>
<dbReference type="InterPro" id="IPR050794">
    <property type="entry name" value="CPA2_transporter"/>
</dbReference>
<reference evidence="9" key="1">
    <citation type="submission" date="2024-06" db="EMBL/GenBank/DDBJ databases">
        <title>Caulobacter inopinatus, sp. nov.</title>
        <authorList>
            <person name="Donachie S.P."/>
        </authorList>
    </citation>
    <scope>NUCLEOTIDE SEQUENCE</scope>
    <source>
        <strain evidence="9">73W</strain>
    </source>
</reference>
<evidence type="ECO:0000256" key="3">
    <source>
        <dbReference type="ARBA" id="ARBA00022692"/>
    </source>
</evidence>
<feature type="transmembrane region" description="Helical" evidence="7">
    <location>
        <begin position="316"/>
        <end position="339"/>
    </location>
</feature>
<name>A0AB39KXM9_9CAUL</name>
<dbReference type="GO" id="GO:1902600">
    <property type="term" value="P:proton transmembrane transport"/>
    <property type="evidence" value="ECO:0007669"/>
    <property type="project" value="InterPro"/>
</dbReference>
<dbReference type="InterPro" id="IPR006153">
    <property type="entry name" value="Cation/H_exchanger_TM"/>
</dbReference>
<feature type="domain" description="Cation/H+ exchanger transmembrane" evidence="8">
    <location>
        <begin position="25"/>
        <end position="403"/>
    </location>
</feature>
<organism evidence="9">
    <name type="scientific">Caulobacter sp. 73W</name>
    <dbReference type="NCBI Taxonomy" id="3161137"/>
    <lineage>
        <taxon>Bacteria</taxon>
        <taxon>Pseudomonadati</taxon>
        <taxon>Pseudomonadota</taxon>
        <taxon>Alphaproteobacteria</taxon>
        <taxon>Caulobacterales</taxon>
        <taxon>Caulobacteraceae</taxon>
        <taxon>Caulobacter</taxon>
    </lineage>
</organism>
<keyword evidence="4 7" id="KW-1133">Transmembrane helix</keyword>
<dbReference type="InterPro" id="IPR038770">
    <property type="entry name" value="Na+/solute_symporter_sf"/>
</dbReference>
<sequence>MTPAELSVAFFLQMAIIIAACRGVGWLAQRYLGQPQVVGEMIAGVILGPSLFGLFAPDLQALLFPKESKAVLFVGAQMGVGLYMFLVGLGFQTEHFRSNARSAAAVSLSGMAAPFLVAVAMAPWLLSHGLFGEGINTFQATLFMGAAISITAFPMLARIIHERGISGTPLGTLSLSAGAIDDAGAWTVLAIVLATFGDGPMVAVKAIAGGGGFALVMLTLGPRLLAPLGRMAEREGKVGTGLLGVCLLLFMLCAWAMDAVGIHAVFGGFILGVVMPRGILSRELKRQLEPFAVVVLLPMFFTFSGLNTQLSMVNNIGLLAATAVILVGSILAKGGACWAAARLTGQDNSTALGIGALMNARGLMELIIINIGLQRGIIGPALFSMLVLMAIVTTLMASPMFEWVYGRQARARGELGGLDESEDEAPLSGRAAQA</sequence>
<dbReference type="PANTHER" id="PTHR32468:SF0">
    <property type="entry name" value="K(+)_H(+) ANTIPORTER 1"/>
    <property type="match status" value="1"/>
</dbReference>
<evidence type="ECO:0000313" key="9">
    <source>
        <dbReference type="EMBL" id="XDO98549.1"/>
    </source>
</evidence>
<dbReference type="EMBL" id="CP158375">
    <property type="protein sequence ID" value="XDO98549.1"/>
    <property type="molecule type" value="Genomic_DNA"/>
</dbReference>
<feature type="transmembrane region" description="Helical" evidence="7">
    <location>
        <begin position="172"/>
        <end position="196"/>
    </location>
</feature>
<evidence type="ECO:0000256" key="6">
    <source>
        <dbReference type="ARBA" id="ARBA00023136"/>
    </source>
</evidence>
<feature type="transmembrane region" description="Helical" evidence="7">
    <location>
        <begin position="138"/>
        <end position="160"/>
    </location>
</feature>
<keyword evidence="3 7" id="KW-0812">Transmembrane</keyword>
<feature type="transmembrane region" description="Helical" evidence="7">
    <location>
        <begin position="263"/>
        <end position="280"/>
    </location>
</feature>
<keyword evidence="6 7" id="KW-0472">Membrane</keyword>
<accession>A0AB39KXM9</accession>
<evidence type="ECO:0000259" key="8">
    <source>
        <dbReference type="Pfam" id="PF00999"/>
    </source>
</evidence>
<dbReference type="AlphaFoldDB" id="A0AB39KXM9"/>
<evidence type="ECO:0000256" key="5">
    <source>
        <dbReference type="ARBA" id="ARBA00023065"/>
    </source>
</evidence>
<dbReference type="Pfam" id="PF00999">
    <property type="entry name" value="Na_H_Exchanger"/>
    <property type="match status" value="1"/>
</dbReference>
<feature type="transmembrane region" description="Helical" evidence="7">
    <location>
        <begin position="103"/>
        <end position="126"/>
    </location>
</feature>
<feature type="transmembrane region" description="Helical" evidence="7">
    <location>
        <begin position="238"/>
        <end position="257"/>
    </location>
</feature>
<evidence type="ECO:0000256" key="1">
    <source>
        <dbReference type="ARBA" id="ARBA00004141"/>
    </source>
</evidence>
<protein>
    <submittedName>
        <fullName evidence="9">Cation:proton antiporter</fullName>
    </submittedName>
</protein>
<evidence type="ECO:0000256" key="4">
    <source>
        <dbReference type="ARBA" id="ARBA00022989"/>
    </source>
</evidence>
<feature type="transmembrane region" description="Helical" evidence="7">
    <location>
        <begin position="70"/>
        <end position="91"/>
    </location>
</feature>
<dbReference type="RefSeq" id="WP_369062424.1">
    <property type="nucleotide sequence ID" value="NZ_CP158375.1"/>
</dbReference>
<feature type="transmembrane region" description="Helical" evidence="7">
    <location>
        <begin position="377"/>
        <end position="397"/>
    </location>
</feature>
<proteinExistence type="predicted"/>
<keyword evidence="2" id="KW-0813">Transport</keyword>
<dbReference type="PANTHER" id="PTHR32468">
    <property type="entry name" value="CATION/H + ANTIPORTER"/>
    <property type="match status" value="1"/>
</dbReference>
<feature type="transmembrane region" description="Helical" evidence="7">
    <location>
        <begin position="351"/>
        <end position="371"/>
    </location>
</feature>
<feature type="transmembrane region" description="Helical" evidence="7">
    <location>
        <begin position="292"/>
        <end position="310"/>
    </location>
</feature>
<feature type="transmembrane region" description="Helical" evidence="7">
    <location>
        <begin position="37"/>
        <end position="55"/>
    </location>
</feature>
<dbReference type="GO" id="GO:0015297">
    <property type="term" value="F:antiporter activity"/>
    <property type="evidence" value="ECO:0007669"/>
    <property type="project" value="InterPro"/>
</dbReference>
<feature type="transmembrane region" description="Helical" evidence="7">
    <location>
        <begin position="6"/>
        <end position="25"/>
    </location>
</feature>
<dbReference type="Gene3D" id="1.20.1530.20">
    <property type="match status" value="1"/>
</dbReference>
<keyword evidence="5" id="KW-0406">Ion transport</keyword>
<evidence type="ECO:0000256" key="7">
    <source>
        <dbReference type="SAM" id="Phobius"/>
    </source>
</evidence>
<evidence type="ECO:0000256" key="2">
    <source>
        <dbReference type="ARBA" id="ARBA00022448"/>
    </source>
</evidence>
<gene>
    <name evidence="9" type="ORF">ABOZ73_09065</name>
</gene>